<dbReference type="EMBL" id="CP030103">
    <property type="protein sequence ID" value="AWX42754.1"/>
    <property type="molecule type" value="Genomic_DNA"/>
</dbReference>
<reference evidence="2" key="1">
    <citation type="submission" date="2018-06" db="EMBL/GenBank/DDBJ databases">
        <title>Complete genome sequences of Mycoplasma anatis, M. anseris and M. cloacale type strains.</title>
        <authorList>
            <person name="Grozner D."/>
            <person name="Forro B."/>
            <person name="Sulyok K.M."/>
            <person name="Marton S."/>
            <person name="Kreizinger Z."/>
            <person name="Banyai K."/>
            <person name="Gyuranecz M."/>
        </authorList>
    </citation>
    <scope>NUCLEOTIDE SEQUENCE [LARGE SCALE GENOMIC DNA]</scope>
    <source>
        <strain evidence="2">NCTC 10199</strain>
    </source>
</reference>
<evidence type="ECO:0000313" key="1">
    <source>
        <dbReference type="EMBL" id="AWX42754.1"/>
    </source>
</evidence>
<dbReference type="AlphaFoldDB" id="A0A2Z4LM30"/>
<name>A0A2Z4LM30_9BACT</name>
<evidence type="ECO:0000313" key="2">
    <source>
        <dbReference type="Proteomes" id="UP000249865"/>
    </source>
</evidence>
<proteinExistence type="predicted"/>
<gene>
    <name evidence="1" type="ORF">DK849_01560</name>
</gene>
<sequence length="127" mass="14433">MSKTKKMSISILSISIINLLVMIANILVFILMFYPFMKSIPTESSEITKQYFKDNPEMANKFMYYIAITSFMLFVNVCLFITLFVLMIIVTIKSKSIAVKILMILAIILLPLHILSIISSILSIALD</sequence>
<keyword evidence="2" id="KW-1185">Reference proteome</keyword>
<dbReference type="RefSeq" id="WP_029330833.1">
    <property type="nucleotide sequence ID" value="NZ_CP030103.1"/>
</dbReference>
<protein>
    <submittedName>
        <fullName evidence="1">Uncharacterized protein</fullName>
    </submittedName>
</protein>
<organism evidence="1 2">
    <name type="scientific">Metamycoplasma cloacale</name>
    <dbReference type="NCBI Taxonomy" id="92401"/>
    <lineage>
        <taxon>Bacteria</taxon>
        <taxon>Bacillati</taxon>
        <taxon>Mycoplasmatota</taxon>
        <taxon>Mycoplasmoidales</taxon>
        <taxon>Metamycoplasmataceae</taxon>
        <taxon>Metamycoplasma</taxon>
    </lineage>
</organism>
<accession>A0A2Z4LM30</accession>
<dbReference type="Proteomes" id="UP000249865">
    <property type="component" value="Chromosome"/>
</dbReference>
<dbReference type="KEGG" id="mclo:DK849_01560"/>